<dbReference type="Pfam" id="PF08240">
    <property type="entry name" value="ADH_N"/>
    <property type="match status" value="1"/>
</dbReference>
<dbReference type="Pfam" id="PF13602">
    <property type="entry name" value="ADH_zinc_N_2"/>
    <property type="match status" value="1"/>
</dbReference>
<dbReference type="GO" id="GO:0016491">
    <property type="term" value="F:oxidoreductase activity"/>
    <property type="evidence" value="ECO:0007669"/>
    <property type="project" value="UniProtKB-KW"/>
</dbReference>
<protein>
    <submittedName>
        <fullName evidence="4">NADP-dependent oxidoreductase</fullName>
        <ecNumber evidence="4">1.-.-.-</ecNumber>
    </submittedName>
</protein>
<dbReference type="RefSeq" id="WP_358347407.1">
    <property type="nucleotide sequence ID" value="NZ_JBEZFP010000002.1"/>
</dbReference>
<evidence type="ECO:0000256" key="2">
    <source>
        <dbReference type="ARBA" id="ARBA00023002"/>
    </source>
</evidence>
<dbReference type="PANTHER" id="PTHR48106">
    <property type="entry name" value="QUINONE OXIDOREDUCTASE PIG3-RELATED"/>
    <property type="match status" value="1"/>
</dbReference>
<dbReference type="Proteomes" id="UP001551482">
    <property type="component" value="Unassembled WGS sequence"/>
</dbReference>
<evidence type="ECO:0000313" key="4">
    <source>
        <dbReference type="EMBL" id="MEU8132111.1"/>
    </source>
</evidence>
<reference evidence="4 5" key="1">
    <citation type="submission" date="2024-06" db="EMBL/GenBank/DDBJ databases">
        <title>The Natural Products Discovery Center: Release of the First 8490 Sequenced Strains for Exploring Actinobacteria Biosynthetic Diversity.</title>
        <authorList>
            <person name="Kalkreuter E."/>
            <person name="Kautsar S.A."/>
            <person name="Yang D."/>
            <person name="Bader C.D."/>
            <person name="Teijaro C.N."/>
            <person name="Fluegel L."/>
            <person name="Davis C.M."/>
            <person name="Simpson J.R."/>
            <person name="Lauterbach L."/>
            <person name="Steele A.D."/>
            <person name="Gui C."/>
            <person name="Meng S."/>
            <person name="Li G."/>
            <person name="Viehrig K."/>
            <person name="Ye F."/>
            <person name="Su P."/>
            <person name="Kiefer A.F."/>
            <person name="Nichols A."/>
            <person name="Cepeda A.J."/>
            <person name="Yan W."/>
            <person name="Fan B."/>
            <person name="Jiang Y."/>
            <person name="Adhikari A."/>
            <person name="Zheng C.-J."/>
            <person name="Schuster L."/>
            <person name="Cowan T.M."/>
            <person name="Smanski M.J."/>
            <person name="Chevrette M.G."/>
            <person name="De Carvalho L.P.S."/>
            <person name="Shen B."/>
        </authorList>
    </citation>
    <scope>NUCLEOTIDE SEQUENCE [LARGE SCALE GENOMIC DNA]</scope>
    <source>
        <strain evidence="4 5">NPDC048946</strain>
    </source>
</reference>
<evidence type="ECO:0000259" key="3">
    <source>
        <dbReference type="SMART" id="SM00829"/>
    </source>
</evidence>
<evidence type="ECO:0000256" key="1">
    <source>
        <dbReference type="ARBA" id="ARBA00022857"/>
    </source>
</evidence>
<evidence type="ECO:0000313" key="5">
    <source>
        <dbReference type="Proteomes" id="UP001551482"/>
    </source>
</evidence>
<dbReference type="EC" id="1.-.-.-" evidence="4"/>
<keyword evidence="2 4" id="KW-0560">Oxidoreductase</keyword>
<keyword evidence="1" id="KW-0521">NADP</keyword>
<keyword evidence="5" id="KW-1185">Reference proteome</keyword>
<dbReference type="EMBL" id="JBEZFP010000002">
    <property type="protein sequence ID" value="MEU8132111.1"/>
    <property type="molecule type" value="Genomic_DNA"/>
</dbReference>
<organism evidence="4 5">
    <name type="scientific">Streptodolium elevatio</name>
    <dbReference type="NCBI Taxonomy" id="3157996"/>
    <lineage>
        <taxon>Bacteria</taxon>
        <taxon>Bacillati</taxon>
        <taxon>Actinomycetota</taxon>
        <taxon>Actinomycetes</taxon>
        <taxon>Kitasatosporales</taxon>
        <taxon>Streptomycetaceae</taxon>
        <taxon>Streptodolium</taxon>
    </lineage>
</organism>
<dbReference type="InterPro" id="IPR013154">
    <property type="entry name" value="ADH-like_N"/>
</dbReference>
<dbReference type="InterPro" id="IPR036291">
    <property type="entry name" value="NAD(P)-bd_dom_sf"/>
</dbReference>
<comment type="caution">
    <text evidence="4">The sequence shown here is derived from an EMBL/GenBank/DDBJ whole genome shotgun (WGS) entry which is preliminary data.</text>
</comment>
<proteinExistence type="predicted"/>
<dbReference type="Gene3D" id="3.40.50.720">
    <property type="entry name" value="NAD(P)-binding Rossmann-like Domain"/>
    <property type="match status" value="1"/>
</dbReference>
<dbReference type="SUPFAM" id="SSF50129">
    <property type="entry name" value="GroES-like"/>
    <property type="match status" value="1"/>
</dbReference>
<dbReference type="InterPro" id="IPR020843">
    <property type="entry name" value="ER"/>
</dbReference>
<dbReference type="SUPFAM" id="SSF51735">
    <property type="entry name" value="NAD(P)-binding Rossmann-fold domains"/>
    <property type="match status" value="1"/>
</dbReference>
<gene>
    <name evidence="4" type="ORF">AB0C36_01230</name>
</gene>
<dbReference type="Gene3D" id="3.90.180.10">
    <property type="entry name" value="Medium-chain alcohol dehydrogenases, catalytic domain"/>
    <property type="match status" value="1"/>
</dbReference>
<dbReference type="SMART" id="SM00829">
    <property type="entry name" value="PKS_ER"/>
    <property type="match status" value="1"/>
</dbReference>
<name>A0ABV3D8V6_9ACTN</name>
<accession>A0ABV3D8V6</accession>
<dbReference type="PANTHER" id="PTHR48106:SF13">
    <property type="entry name" value="QUINONE OXIDOREDUCTASE-RELATED"/>
    <property type="match status" value="1"/>
</dbReference>
<dbReference type="InterPro" id="IPR011032">
    <property type="entry name" value="GroES-like_sf"/>
</dbReference>
<dbReference type="CDD" id="cd05289">
    <property type="entry name" value="MDR_like_2"/>
    <property type="match status" value="1"/>
</dbReference>
<feature type="domain" description="Enoyl reductase (ER)" evidence="3">
    <location>
        <begin position="11"/>
        <end position="309"/>
    </location>
</feature>
<sequence>MSKAALFHTPGGPEVLHLADVATPEPGAGEVRVRVKAAGVQPFDVAVVEGWVPAYLTEVAPLPRIPGNEFAGVVDAVGPGVTANALGAEITVGTEVAGFSILNSYAEHIVVPVEHVTVKPADMPWEVAGGLNSGAQTSSIALEMLGVKAGETVLVNAAAGNVGTIAVQLARELGATVIGTARPENHAYLRELGAIPVAYGPGTADRLRAAAPDGIDALLDGAGGASLDAALELVDAARVITLVDHHRATAGGIRTTDPSLRHVSRLAHAAELYARGALKVHVRRTYPLARAADAQREVAVGHGRGKVVLLVP</sequence>